<dbReference type="Proteomes" id="UP000006671">
    <property type="component" value="Unassembled WGS sequence"/>
</dbReference>
<sequence length="160" mass="17995">MSTRAFETVNVYVSGVIPNVSASTVWSLIGSFNGLPTWYDTVASSEMDNNQSDNTVGGIRKLTMKNGIIQRERLIAMDLRNSSYTYSLVDGIPWEGYNNDYFATISVKPITTNGTDKVDNTLLEWEAEFTCPHGEGKKWQQVIEGIFEYGIKCLQNIYNK</sequence>
<dbReference type="PANTHER" id="PTHR39332">
    <property type="entry name" value="BLL4707 PROTEIN"/>
    <property type="match status" value="1"/>
</dbReference>
<evidence type="ECO:0000313" key="2">
    <source>
        <dbReference type="Proteomes" id="UP000006671"/>
    </source>
</evidence>
<dbReference type="RefSeq" id="XP_002674254.1">
    <property type="nucleotide sequence ID" value="XM_002674208.1"/>
</dbReference>
<gene>
    <name evidence="1" type="ORF">NAEGRDRAFT_70680</name>
</gene>
<dbReference type="KEGG" id="ngr:NAEGRDRAFT_70680"/>
<proteinExistence type="predicted"/>
<dbReference type="CDD" id="cd07821">
    <property type="entry name" value="PYR_PYL_RCAR_like"/>
    <property type="match status" value="1"/>
</dbReference>
<dbReference type="VEuPathDB" id="AmoebaDB:NAEGRDRAFT_70680"/>
<dbReference type="InterPro" id="IPR023393">
    <property type="entry name" value="START-like_dom_sf"/>
</dbReference>
<organism evidence="2">
    <name type="scientific">Naegleria gruberi</name>
    <name type="common">Amoeba</name>
    <dbReference type="NCBI Taxonomy" id="5762"/>
    <lineage>
        <taxon>Eukaryota</taxon>
        <taxon>Discoba</taxon>
        <taxon>Heterolobosea</taxon>
        <taxon>Tetramitia</taxon>
        <taxon>Eutetramitia</taxon>
        <taxon>Vahlkampfiidae</taxon>
        <taxon>Naegleria</taxon>
    </lineage>
</organism>
<dbReference type="EMBL" id="GG738885">
    <property type="protein sequence ID" value="EFC41510.1"/>
    <property type="molecule type" value="Genomic_DNA"/>
</dbReference>
<accession>D2VP01</accession>
<dbReference type="OrthoDB" id="10255646at2759"/>
<reference evidence="1 2" key="1">
    <citation type="journal article" date="2010" name="Cell">
        <title>The genome of Naegleria gruberi illuminates early eukaryotic versatility.</title>
        <authorList>
            <person name="Fritz-Laylin L.K."/>
            <person name="Prochnik S.E."/>
            <person name="Ginger M.L."/>
            <person name="Dacks J.B."/>
            <person name="Carpenter M.L."/>
            <person name="Field M.C."/>
            <person name="Kuo A."/>
            <person name="Paredez A."/>
            <person name="Chapman J."/>
            <person name="Pham J."/>
            <person name="Shu S."/>
            <person name="Neupane R."/>
            <person name="Cipriano M."/>
            <person name="Mancuso J."/>
            <person name="Tu H."/>
            <person name="Salamov A."/>
            <person name="Lindquist E."/>
            <person name="Shapiro H."/>
            <person name="Lucas S."/>
            <person name="Grigoriev I.V."/>
            <person name="Cande W.Z."/>
            <person name="Fulton C."/>
            <person name="Rokhsar D.S."/>
            <person name="Dawson S.C."/>
        </authorList>
    </citation>
    <scope>NUCLEOTIDE SEQUENCE [LARGE SCALE GENOMIC DNA]</scope>
    <source>
        <strain evidence="1 2">NEG-M</strain>
    </source>
</reference>
<dbReference type="GeneID" id="8862450"/>
<dbReference type="AlphaFoldDB" id="D2VP01"/>
<protein>
    <submittedName>
        <fullName evidence="1">Predicted protein</fullName>
    </submittedName>
</protein>
<dbReference type="InParanoid" id="D2VP01"/>
<evidence type="ECO:0000313" key="1">
    <source>
        <dbReference type="EMBL" id="EFC41510.1"/>
    </source>
</evidence>
<dbReference type="InterPro" id="IPR019587">
    <property type="entry name" value="Polyketide_cyclase/dehydratase"/>
</dbReference>
<dbReference type="Pfam" id="PF10604">
    <property type="entry name" value="Polyketide_cyc2"/>
    <property type="match status" value="1"/>
</dbReference>
<keyword evidence="2" id="KW-1185">Reference proteome</keyword>
<dbReference type="PANTHER" id="PTHR39332:SF7">
    <property type="entry name" value="SRPBCC FAMILY PROTEIN"/>
    <property type="match status" value="1"/>
</dbReference>
<dbReference type="Gene3D" id="3.30.530.20">
    <property type="match status" value="1"/>
</dbReference>
<name>D2VP01_NAEGR</name>
<dbReference type="SUPFAM" id="SSF55961">
    <property type="entry name" value="Bet v1-like"/>
    <property type="match status" value="1"/>
</dbReference>